<keyword evidence="1 6" id="KW-0489">Methyltransferase</keyword>
<dbReference type="Pfam" id="PF01555">
    <property type="entry name" value="N6_N4_Mtase"/>
    <property type="match status" value="1"/>
</dbReference>
<keyword evidence="2 6" id="KW-0808">Transferase</keyword>
<keyword evidence="7" id="KW-1185">Reference proteome</keyword>
<evidence type="ECO:0000313" key="6">
    <source>
        <dbReference type="EMBL" id="SMB96172.1"/>
    </source>
</evidence>
<dbReference type="RefSeq" id="WP_197686581.1">
    <property type="nucleotide sequence ID" value="NZ_LT838272.1"/>
</dbReference>
<keyword evidence="3" id="KW-0949">S-adenosyl-L-methionine</keyword>
<evidence type="ECO:0000259" key="5">
    <source>
        <dbReference type="Pfam" id="PF01555"/>
    </source>
</evidence>
<evidence type="ECO:0000256" key="4">
    <source>
        <dbReference type="ARBA" id="ARBA00022747"/>
    </source>
</evidence>
<dbReference type="STRING" id="698762.SAMN00808754_1416"/>
<dbReference type="SUPFAM" id="SSF53335">
    <property type="entry name" value="S-adenosyl-L-methionine-dependent methyltransferases"/>
    <property type="match status" value="1"/>
</dbReference>
<sequence>MRYVLPDNERMGSKPAVRCLARLGKNGCCAAGRVGRNVAAVFSNTRHIETFPDCLQNSIYQYDYPNRCDGRDLLRAIRDASVPCAFFDPQYRGVLDRLAYGNEGRSRCARRSFLPQMSEETIKEFISEIARVLIPSGHLFLWVDKFHLCEGVSGWLPQSLQVVDMIVWNKLKMGMGYRTRRQCEYLLVIQKRPIRAKGVWAVHDIPDVWEEKAAGRHPHAKPVGLQKRLIEAVTNAGDVVVDPAAGGYSVLEACRLSGRRFLGGDLVYGV</sequence>
<evidence type="ECO:0000313" key="7">
    <source>
        <dbReference type="Proteomes" id="UP000192569"/>
    </source>
</evidence>
<dbReference type="GO" id="GO:0009307">
    <property type="term" value="P:DNA restriction-modification system"/>
    <property type="evidence" value="ECO:0007669"/>
    <property type="project" value="UniProtKB-KW"/>
</dbReference>
<dbReference type="Gene3D" id="3.40.50.150">
    <property type="entry name" value="Vaccinia Virus protein VP39"/>
    <property type="match status" value="1"/>
</dbReference>
<dbReference type="GO" id="GO:0003677">
    <property type="term" value="F:DNA binding"/>
    <property type="evidence" value="ECO:0007669"/>
    <property type="project" value="InterPro"/>
</dbReference>
<dbReference type="InterPro" id="IPR029063">
    <property type="entry name" value="SAM-dependent_MTases_sf"/>
</dbReference>
<keyword evidence="4" id="KW-0680">Restriction system</keyword>
<dbReference type="PRINTS" id="PR00506">
    <property type="entry name" value="D21N6MTFRASE"/>
</dbReference>
<dbReference type="EMBL" id="LT838272">
    <property type="protein sequence ID" value="SMB96172.1"/>
    <property type="molecule type" value="Genomic_DNA"/>
</dbReference>
<gene>
    <name evidence="6" type="ORF">SAMN00808754_1416</name>
</gene>
<accession>A0A1W1VS11</accession>
<evidence type="ECO:0000256" key="3">
    <source>
        <dbReference type="ARBA" id="ARBA00022691"/>
    </source>
</evidence>
<dbReference type="GO" id="GO:0032259">
    <property type="term" value="P:methylation"/>
    <property type="evidence" value="ECO:0007669"/>
    <property type="project" value="UniProtKB-KW"/>
</dbReference>
<name>A0A1W1VS11_9FIRM</name>
<dbReference type="InterPro" id="IPR002941">
    <property type="entry name" value="DNA_methylase_N4/N6"/>
</dbReference>
<reference evidence="6 7" key="1">
    <citation type="submission" date="2017-04" db="EMBL/GenBank/DDBJ databases">
        <authorList>
            <person name="Afonso C.L."/>
            <person name="Miller P.J."/>
            <person name="Scott M.A."/>
            <person name="Spackman E."/>
            <person name="Goraichik I."/>
            <person name="Dimitrov K.M."/>
            <person name="Suarez D.L."/>
            <person name="Swayne D.E."/>
        </authorList>
    </citation>
    <scope>NUCLEOTIDE SEQUENCE [LARGE SCALE GENOMIC DNA]</scope>
    <source>
        <strain evidence="6 7">ToBE</strain>
    </source>
</reference>
<dbReference type="Proteomes" id="UP000192569">
    <property type="component" value="Chromosome I"/>
</dbReference>
<organism evidence="6 7">
    <name type="scientific">Thermanaeromonas toyohensis ToBE</name>
    <dbReference type="NCBI Taxonomy" id="698762"/>
    <lineage>
        <taxon>Bacteria</taxon>
        <taxon>Bacillati</taxon>
        <taxon>Bacillota</taxon>
        <taxon>Clostridia</taxon>
        <taxon>Neomoorellales</taxon>
        <taxon>Neomoorellaceae</taxon>
        <taxon>Thermanaeromonas</taxon>
    </lineage>
</organism>
<evidence type="ECO:0000256" key="1">
    <source>
        <dbReference type="ARBA" id="ARBA00022603"/>
    </source>
</evidence>
<dbReference type="AlphaFoldDB" id="A0A1W1VS11"/>
<dbReference type="InterPro" id="IPR002295">
    <property type="entry name" value="N4/N6-MTase_EcoPI_Mod-like"/>
</dbReference>
<proteinExistence type="predicted"/>
<dbReference type="GO" id="GO:0008170">
    <property type="term" value="F:N-methyltransferase activity"/>
    <property type="evidence" value="ECO:0007669"/>
    <property type="project" value="InterPro"/>
</dbReference>
<dbReference type="REBASE" id="196849">
    <property type="entry name" value="M.TtoToBEORF1416P"/>
</dbReference>
<feature type="domain" description="DNA methylase N-4/N-6" evidence="5">
    <location>
        <begin position="121"/>
        <end position="265"/>
    </location>
</feature>
<protein>
    <submittedName>
        <fullName evidence="6">Site-specific DNA-methyltransferase (Adenine-specific)</fullName>
    </submittedName>
</protein>
<evidence type="ECO:0000256" key="2">
    <source>
        <dbReference type="ARBA" id="ARBA00022679"/>
    </source>
</evidence>